<evidence type="ECO:0000256" key="19">
    <source>
        <dbReference type="ARBA" id="ARBA00062168"/>
    </source>
</evidence>
<evidence type="ECO:0000256" key="4">
    <source>
        <dbReference type="ARBA" id="ARBA00010617"/>
    </source>
</evidence>
<keyword evidence="12 20" id="KW-0408">Iron</keyword>
<dbReference type="PROSITE" id="PS00086">
    <property type="entry name" value="CYTOCHROME_P450"/>
    <property type="match status" value="1"/>
</dbReference>
<keyword evidence="10" id="KW-0653">Protein transport</keyword>
<comment type="cofactor">
    <cofactor evidence="20">
        <name>heme</name>
        <dbReference type="ChEBI" id="CHEBI:30413"/>
    </cofactor>
</comment>
<comment type="function">
    <text evidence="15">Component of the adaptor complexes which link clathrin to receptors in coated vesicles. Clathrin-associated protein complexes are believed to interact with the cytoplasmic tails of membrane proteins, leading to their selection and concentration.</text>
</comment>
<evidence type="ECO:0000256" key="6">
    <source>
        <dbReference type="ARBA" id="ARBA00022448"/>
    </source>
</evidence>
<dbReference type="SUPFAM" id="SSF48264">
    <property type="entry name" value="Cytochrome P450"/>
    <property type="match status" value="1"/>
</dbReference>
<gene>
    <name evidence="23" type="ORF">INT47_009045</name>
</gene>
<dbReference type="GO" id="GO:0035615">
    <property type="term" value="F:clathrin adaptor activity"/>
    <property type="evidence" value="ECO:0007669"/>
    <property type="project" value="InterPro"/>
</dbReference>
<keyword evidence="9 20" id="KW-0479">Metal-binding</keyword>
<keyword evidence="6" id="KW-0813">Transport</keyword>
<dbReference type="GO" id="GO:0072583">
    <property type="term" value="P:clathrin-dependent endocytosis"/>
    <property type="evidence" value="ECO:0007669"/>
    <property type="project" value="InterPro"/>
</dbReference>
<dbReference type="EMBL" id="JAEPRD010000003">
    <property type="protein sequence ID" value="KAG2213372.1"/>
    <property type="molecule type" value="Genomic_DNA"/>
</dbReference>
<comment type="subcellular location">
    <subcellularLocation>
        <location evidence="1">Cell membrane</location>
    </subcellularLocation>
    <subcellularLocation>
        <location evidence="2">Membrane</location>
        <location evidence="2">Coated pit</location>
        <topology evidence="2">Peripheral membrane protein</topology>
        <orientation evidence="2">Cytoplasmic side</orientation>
    </subcellularLocation>
</comment>
<dbReference type="CDD" id="cd14833">
    <property type="entry name" value="AP2_sigma"/>
    <property type="match status" value="1"/>
</dbReference>
<keyword evidence="24" id="KW-1185">Reference proteome</keyword>
<dbReference type="InterPro" id="IPR001128">
    <property type="entry name" value="Cyt_P450"/>
</dbReference>
<protein>
    <recommendedName>
        <fullName evidence="5">AP-2 complex subunit sigma</fullName>
    </recommendedName>
    <alternativeName>
        <fullName evidence="16">Adaptin small chain</fullName>
    </alternativeName>
    <alternativeName>
        <fullName evidence="17">Clathrin assembly protein 2 sigma small chain</fullName>
    </alternativeName>
    <alternativeName>
        <fullName evidence="18">Sigma2-adaptin</fullName>
    </alternativeName>
</protein>
<comment type="similarity">
    <text evidence="3">Belongs to the adaptor complexes small subunit family.</text>
</comment>
<dbReference type="GO" id="GO:0030122">
    <property type="term" value="C:AP-2 adaptor complex"/>
    <property type="evidence" value="ECO:0007669"/>
    <property type="project" value="InterPro"/>
</dbReference>
<evidence type="ECO:0000256" key="11">
    <source>
        <dbReference type="ARBA" id="ARBA00023002"/>
    </source>
</evidence>
<evidence type="ECO:0000256" key="3">
    <source>
        <dbReference type="ARBA" id="ARBA00006972"/>
    </source>
</evidence>
<keyword evidence="8" id="KW-0254">Endocytosis</keyword>
<evidence type="ECO:0000256" key="10">
    <source>
        <dbReference type="ARBA" id="ARBA00022927"/>
    </source>
</evidence>
<evidence type="ECO:0000256" key="21">
    <source>
        <dbReference type="RuleBase" id="RU000461"/>
    </source>
</evidence>
<keyword evidence="13" id="KW-0472">Membrane</keyword>
<dbReference type="GO" id="GO:0004497">
    <property type="term" value="F:monooxygenase activity"/>
    <property type="evidence" value="ECO:0007669"/>
    <property type="project" value="UniProtKB-KW"/>
</dbReference>
<feature type="binding site" description="axial binding residue" evidence="20">
    <location>
        <position position="453"/>
    </location>
    <ligand>
        <name>heme</name>
        <dbReference type="ChEBI" id="CHEBI:30413"/>
    </ligand>
    <ligandPart>
        <name>Fe</name>
        <dbReference type="ChEBI" id="CHEBI:18248"/>
    </ligandPart>
</feature>
<dbReference type="Pfam" id="PF01217">
    <property type="entry name" value="Clat_adaptor_s"/>
    <property type="match status" value="1"/>
</dbReference>
<evidence type="ECO:0000256" key="9">
    <source>
        <dbReference type="ARBA" id="ARBA00022723"/>
    </source>
</evidence>
<dbReference type="CDD" id="cd11064">
    <property type="entry name" value="CYP86A"/>
    <property type="match status" value="1"/>
</dbReference>
<dbReference type="PRINTS" id="PR00385">
    <property type="entry name" value="P450"/>
</dbReference>
<evidence type="ECO:0000256" key="14">
    <source>
        <dbReference type="ARBA" id="ARBA00023176"/>
    </source>
</evidence>
<dbReference type="AlphaFoldDB" id="A0A8H7RNF3"/>
<evidence type="ECO:0000256" key="20">
    <source>
        <dbReference type="PIRSR" id="PIRSR602401-1"/>
    </source>
</evidence>
<dbReference type="GO" id="GO:0005506">
    <property type="term" value="F:iron ion binding"/>
    <property type="evidence" value="ECO:0007669"/>
    <property type="project" value="InterPro"/>
</dbReference>
<reference evidence="23" key="1">
    <citation type="submission" date="2020-12" db="EMBL/GenBank/DDBJ databases">
        <title>Metabolic potential, ecology and presence of endohyphal bacteria is reflected in genomic diversity of Mucoromycotina.</title>
        <authorList>
            <person name="Muszewska A."/>
            <person name="Okrasinska A."/>
            <person name="Steczkiewicz K."/>
            <person name="Drgas O."/>
            <person name="Orlowska M."/>
            <person name="Perlinska-Lenart U."/>
            <person name="Aleksandrzak-Piekarczyk T."/>
            <person name="Szatraj K."/>
            <person name="Zielenkiewicz U."/>
            <person name="Pilsyk S."/>
            <person name="Malc E."/>
            <person name="Mieczkowski P."/>
            <person name="Kruszewska J.S."/>
            <person name="Biernat P."/>
            <person name="Pawlowska J."/>
        </authorList>
    </citation>
    <scope>NUCLEOTIDE SEQUENCE</scope>
    <source>
        <strain evidence="23">WA0000017839</strain>
    </source>
</reference>
<evidence type="ECO:0000256" key="1">
    <source>
        <dbReference type="ARBA" id="ARBA00004236"/>
    </source>
</evidence>
<evidence type="ECO:0000259" key="22">
    <source>
        <dbReference type="Pfam" id="PF01217"/>
    </source>
</evidence>
<evidence type="ECO:0000256" key="2">
    <source>
        <dbReference type="ARBA" id="ARBA00004277"/>
    </source>
</evidence>
<comment type="subunit">
    <text evidence="19">Adaptor protein complex 2 (AP-2) is a heterotetramer composed of two large adaptins (alpha-type subunit APL3 and beta-type subunit APL1), a medium chain (mu-type subunit APM4) and a small adaptin (sigma-type subunit APS2).</text>
</comment>
<sequence>MTNSMLNYVGGAAAATITVLSAIYHDRAVFDERREGIKTQPGWPLLGSLPLLIQYKHRMHDFLLEGFSQLDELTLTLSALGIPRHIATLDPRNVEHVLKNNFENYIKGPEFHASMVDLFGNGIFNANGEDWKYQRKTSSHIFNVKNFRDQFTDVFVEEIKYMSEHIWDKAAENNQVVDFHDIMYKFTLDSFILLGFGVHLHAQSSTTKVPFAESFDEAQKTTFSRFINPIWPITEGIQRLTMPWKASMKHHLNVVDSFARQVTEKRREEIAQGEIHGDLLSRFMDARNAQGELLNNDELRDIVLNFVIAGRDTTAQALSWTFYMLLCHPRVEEKLLDEISAYISDETLEDSPELYNVIKNMKYAHAVFYEVLRLYPSVPLNQKYALGDDIWPDGTKVRKGDYILWCPYAQGRSEKVWTDAKEFRPERWINEAGELVRESAGQWPAFHAGPRVCLGQNLATLEALVAIIFLVRKYKFSLMKGQTITYQVSLTLPMMHVQNRQGKTRLAKWYVPYEDEEKIKLKGEVHRLIAPRDQKHQSNFVEFRNYKIVYRRYAGLFFCVCVDANDNELSYLEAIHFFVEVLDAFFGNVCELDLVFNFYKVYAILDEVFLAGEIEETSKNVVLTRLDHLDKLE</sequence>
<dbReference type="Gene3D" id="3.30.450.60">
    <property type="match status" value="1"/>
</dbReference>
<dbReference type="OrthoDB" id="1470350at2759"/>
<dbReference type="InterPro" id="IPR022775">
    <property type="entry name" value="AP_mu_sigma_su"/>
</dbReference>
<evidence type="ECO:0000256" key="8">
    <source>
        <dbReference type="ARBA" id="ARBA00022583"/>
    </source>
</evidence>
<dbReference type="InterPro" id="IPR036396">
    <property type="entry name" value="Cyt_P450_sf"/>
</dbReference>
<dbReference type="Pfam" id="PF00067">
    <property type="entry name" value="p450"/>
    <property type="match status" value="1"/>
</dbReference>
<evidence type="ECO:0000256" key="18">
    <source>
        <dbReference type="ARBA" id="ARBA00032648"/>
    </source>
</evidence>
<proteinExistence type="inferred from homology"/>
<dbReference type="InterPro" id="IPR011012">
    <property type="entry name" value="Longin-like_dom_sf"/>
</dbReference>
<dbReference type="FunFam" id="3.30.450.60:FF:000011">
    <property type="entry name" value="AP complex subunit sigma"/>
    <property type="match status" value="1"/>
</dbReference>
<keyword evidence="11 21" id="KW-0560">Oxidoreductase</keyword>
<keyword evidence="21" id="KW-0503">Monooxygenase</keyword>
<dbReference type="GO" id="GO:0015031">
    <property type="term" value="P:protein transport"/>
    <property type="evidence" value="ECO:0007669"/>
    <property type="project" value="UniProtKB-KW"/>
</dbReference>
<evidence type="ECO:0000313" key="24">
    <source>
        <dbReference type="Proteomes" id="UP000603453"/>
    </source>
</evidence>
<keyword evidence="20 21" id="KW-0349">Heme</keyword>
<evidence type="ECO:0000256" key="17">
    <source>
        <dbReference type="ARBA" id="ARBA00031686"/>
    </source>
</evidence>
<evidence type="ECO:0000256" key="13">
    <source>
        <dbReference type="ARBA" id="ARBA00023136"/>
    </source>
</evidence>
<dbReference type="InterPro" id="IPR017972">
    <property type="entry name" value="Cyt_P450_CS"/>
</dbReference>
<evidence type="ECO:0000256" key="5">
    <source>
        <dbReference type="ARBA" id="ARBA00013914"/>
    </source>
</evidence>
<accession>A0A8H7RNF3</accession>
<evidence type="ECO:0000256" key="12">
    <source>
        <dbReference type="ARBA" id="ARBA00023004"/>
    </source>
</evidence>
<keyword evidence="14" id="KW-0168">Coated pit</keyword>
<dbReference type="InterPro" id="IPR027156">
    <property type="entry name" value="APS2"/>
</dbReference>
<dbReference type="PRINTS" id="PR00463">
    <property type="entry name" value="EP450I"/>
</dbReference>
<comment type="similarity">
    <text evidence="4 21">Belongs to the cytochrome P450 family.</text>
</comment>
<dbReference type="PANTHER" id="PTHR24296">
    <property type="entry name" value="CYTOCHROME P450"/>
    <property type="match status" value="1"/>
</dbReference>
<dbReference type="SUPFAM" id="SSF64356">
    <property type="entry name" value="SNARE-like"/>
    <property type="match status" value="1"/>
</dbReference>
<evidence type="ECO:0000313" key="23">
    <source>
        <dbReference type="EMBL" id="KAG2213372.1"/>
    </source>
</evidence>
<keyword evidence="7" id="KW-1003">Cell membrane</keyword>
<dbReference type="GO" id="GO:0020037">
    <property type="term" value="F:heme binding"/>
    <property type="evidence" value="ECO:0007669"/>
    <property type="project" value="InterPro"/>
</dbReference>
<comment type="caution">
    <text evidence="23">The sequence shown here is derived from an EMBL/GenBank/DDBJ whole genome shotgun (WGS) entry which is preliminary data.</text>
</comment>
<dbReference type="InterPro" id="IPR002401">
    <property type="entry name" value="Cyt_P450_E_grp-I"/>
</dbReference>
<dbReference type="Proteomes" id="UP000603453">
    <property type="component" value="Unassembled WGS sequence"/>
</dbReference>
<evidence type="ECO:0000256" key="7">
    <source>
        <dbReference type="ARBA" id="ARBA00022475"/>
    </source>
</evidence>
<dbReference type="Gene3D" id="1.10.630.10">
    <property type="entry name" value="Cytochrome P450"/>
    <property type="match status" value="1"/>
</dbReference>
<evidence type="ECO:0000256" key="16">
    <source>
        <dbReference type="ARBA" id="ARBA00030104"/>
    </source>
</evidence>
<dbReference type="GO" id="GO:0006629">
    <property type="term" value="P:lipid metabolic process"/>
    <property type="evidence" value="ECO:0007669"/>
    <property type="project" value="UniProtKB-ARBA"/>
</dbReference>
<evidence type="ECO:0000256" key="15">
    <source>
        <dbReference type="ARBA" id="ARBA00025487"/>
    </source>
</evidence>
<feature type="domain" description="AP complex mu/sigma subunit" evidence="22">
    <location>
        <begin position="494"/>
        <end position="632"/>
    </location>
</feature>
<dbReference type="GO" id="GO:0016705">
    <property type="term" value="F:oxidoreductase activity, acting on paired donors, with incorporation or reduction of molecular oxygen"/>
    <property type="evidence" value="ECO:0007669"/>
    <property type="project" value="InterPro"/>
</dbReference>
<name>A0A8H7RNF3_9FUNG</name>
<organism evidence="23 24">
    <name type="scientific">Mucor saturninus</name>
    <dbReference type="NCBI Taxonomy" id="64648"/>
    <lineage>
        <taxon>Eukaryota</taxon>
        <taxon>Fungi</taxon>
        <taxon>Fungi incertae sedis</taxon>
        <taxon>Mucoromycota</taxon>
        <taxon>Mucoromycotina</taxon>
        <taxon>Mucoromycetes</taxon>
        <taxon>Mucorales</taxon>
        <taxon>Mucorineae</taxon>
        <taxon>Mucoraceae</taxon>
        <taxon>Mucor</taxon>
    </lineage>
</organism>